<dbReference type="GO" id="GO:0005730">
    <property type="term" value="C:nucleolus"/>
    <property type="evidence" value="ECO:0007669"/>
    <property type="project" value="Ensembl"/>
</dbReference>
<reference evidence="18 19" key="2">
    <citation type="journal article" date="2018" name="Annu Rev Anim Biosci">
        <title>Bat Biology, Genomes, and the Bat1K Project: To Generate Chromosome-Level Genomes for All Living Bat Species.</title>
        <authorList>
            <person name="Teeling E.C."/>
            <person name="Vernes S.C."/>
            <person name="Davalos L.M."/>
            <person name="Ray D.A."/>
            <person name="Gilbert M.T.P."/>
            <person name="Myers E."/>
        </authorList>
    </citation>
    <scope>NUCLEOTIDE SEQUENCE</scope>
</reference>
<dbReference type="AlphaFoldDB" id="A0A671FIP7"/>
<dbReference type="GO" id="GO:0000086">
    <property type="term" value="P:G2/M transition of mitotic cell cycle"/>
    <property type="evidence" value="ECO:0007669"/>
    <property type="project" value="Ensembl"/>
</dbReference>
<dbReference type="GO" id="GO:0005654">
    <property type="term" value="C:nucleoplasm"/>
    <property type="evidence" value="ECO:0007669"/>
    <property type="project" value="Ensembl"/>
</dbReference>
<evidence type="ECO:0000256" key="7">
    <source>
        <dbReference type="ARBA" id="ARBA00022737"/>
    </source>
</evidence>
<keyword evidence="10" id="KW-0007">Acetylation</keyword>
<reference evidence="18" key="4">
    <citation type="submission" date="2025-08" db="UniProtKB">
        <authorList>
            <consortium name="Ensembl"/>
        </authorList>
    </citation>
    <scope>IDENTIFICATION</scope>
</reference>
<keyword evidence="11" id="KW-0539">Nucleus</keyword>
<evidence type="ECO:0000256" key="5">
    <source>
        <dbReference type="ARBA" id="ARBA00022553"/>
    </source>
</evidence>
<name>A0A671FIP7_RHIFE</name>
<evidence type="ECO:0000256" key="8">
    <source>
        <dbReference type="ARBA" id="ARBA00022786"/>
    </source>
</evidence>
<sequence length="510" mass="56701">MLSQPDYAARQRLQFPAGSGAAEGSRGDQVDKPCARGGDRTLLELAGLAAGGRSHKPWTAARQSGNPGGWQLQLMHAFKTPEPVDAMHRKHLQEIPDQSSNVTTSFTWGWDSSKTSELLSGMGVSTLEKEEVDSENIPQELLSNLSHPQSPPRKRLKSKGNDKDFVIVRRPKLNRENFPGVSWDSLPDELLLSIFSCLCLPELLKVSSICKRWYHLAFDESLWQTLDLTGKNLHPDVIGRLLSRGVVAFCCPRSFVDSSLVEHCSPFRVQHMDLSNSVIDVSTLHGILSLCSKLQNLSLEGLQLSDPIVSNLAQNSNLVRLNLSGCSGFSESALKTLLSSCSRLDELNLSWCFDFTEKHVQVAVAHVSETITQLNLSGYRKNLQRSDVSTLVGRCPNLVHLDLSDSIMLKQDCFPEFFQLNYLQHLSLSRCYDIIPETLLELGEIPTLKTLQVFGIVPDSTLQLLKEALPHLQINCSHFTTIARPTVGNKNNPEIWGIKCRLTLQKPTCL</sequence>
<evidence type="ECO:0000256" key="9">
    <source>
        <dbReference type="ARBA" id="ARBA00022843"/>
    </source>
</evidence>
<dbReference type="GO" id="GO:0051607">
    <property type="term" value="P:defense response to virus"/>
    <property type="evidence" value="ECO:0007669"/>
    <property type="project" value="Ensembl"/>
</dbReference>
<evidence type="ECO:0000256" key="1">
    <source>
        <dbReference type="ARBA" id="ARBA00004123"/>
    </source>
</evidence>
<evidence type="ECO:0000256" key="15">
    <source>
        <dbReference type="ARBA" id="ARBA00081589"/>
    </source>
</evidence>
<evidence type="ECO:0000256" key="4">
    <source>
        <dbReference type="ARBA" id="ARBA00022490"/>
    </source>
</evidence>
<protein>
    <recommendedName>
        <fullName evidence="13">S-phase kinase-associated protein 2</fullName>
    </recommendedName>
    <alternativeName>
        <fullName evidence="15">Cyclin-A/CDK2-associated protein p45</fullName>
    </alternativeName>
    <alternativeName>
        <fullName evidence="14">F-box protein Skp2</fullName>
    </alternativeName>
</protein>
<dbReference type="SMART" id="SM00256">
    <property type="entry name" value="FBOX"/>
    <property type="match status" value="1"/>
</dbReference>
<dbReference type="InterPro" id="IPR001810">
    <property type="entry name" value="F-box_dom"/>
</dbReference>
<dbReference type="PANTHER" id="PTHR46976:SF1">
    <property type="entry name" value="PROTEIN ARABIDILLO 1"/>
    <property type="match status" value="1"/>
</dbReference>
<feature type="region of interest" description="Disordered" evidence="16">
    <location>
        <begin position="1"/>
        <end position="33"/>
    </location>
</feature>
<keyword evidence="5" id="KW-0597">Phosphoprotein</keyword>
<dbReference type="GO" id="GO:1990166">
    <property type="term" value="P:protein localization to site of double-strand break"/>
    <property type="evidence" value="ECO:0007669"/>
    <property type="project" value="Ensembl"/>
</dbReference>
<dbReference type="FunCoup" id="A0A671FIP7">
    <property type="interactions" value="3027"/>
</dbReference>
<proteinExistence type="predicted"/>
<dbReference type="CDD" id="cd22114">
    <property type="entry name" value="F-box_FBXL1"/>
    <property type="match status" value="1"/>
</dbReference>
<dbReference type="OMA" id="CDFTADH"/>
<dbReference type="SUPFAM" id="SSF81383">
    <property type="entry name" value="F-box domain"/>
    <property type="match status" value="1"/>
</dbReference>
<dbReference type="Proteomes" id="UP000472240">
    <property type="component" value="Chromosome 7"/>
</dbReference>
<dbReference type="GO" id="GO:0042802">
    <property type="term" value="F:identical protein binding"/>
    <property type="evidence" value="ECO:0007669"/>
    <property type="project" value="Ensembl"/>
</dbReference>
<evidence type="ECO:0000256" key="13">
    <source>
        <dbReference type="ARBA" id="ARBA00071634"/>
    </source>
</evidence>
<evidence type="ECO:0000256" key="3">
    <source>
        <dbReference type="ARBA" id="ARBA00004906"/>
    </source>
</evidence>
<dbReference type="InParanoid" id="A0A671FIP7"/>
<dbReference type="GO" id="GO:0005829">
    <property type="term" value="C:cytosol"/>
    <property type="evidence" value="ECO:0007669"/>
    <property type="project" value="Ensembl"/>
</dbReference>
<keyword evidence="9" id="KW-0832">Ubl conjugation</keyword>
<dbReference type="SUPFAM" id="SSF52047">
    <property type="entry name" value="RNI-like"/>
    <property type="match status" value="1"/>
</dbReference>
<keyword evidence="6" id="KW-0433">Leucine-rich repeat</keyword>
<reference evidence="18" key="5">
    <citation type="submission" date="2025-09" db="UniProtKB">
        <authorList>
            <consortium name="Ensembl"/>
        </authorList>
    </citation>
    <scope>IDENTIFICATION</scope>
</reference>
<dbReference type="GO" id="GO:0051726">
    <property type="term" value="P:regulation of cell cycle"/>
    <property type="evidence" value="ECO:0007669"/>
    <property type="project" value="Ensembl"/>
</dbReference>
<evidence type="ECO:0000256" key="11">
    <source>
        <dbReference type="ARBA" id="ARBA00023242"/>
    </source>
</evidence>
<dbReference type="InterPro" id="IPR036047">
    <property type="entry name" value="F-box-like_dom_sf"/>
</dbReference>
<accession>A0A671FIP7</accession>
<evidence type="ECO:0000313" key="19">
    <source>
        <dbReference type="Proteomes" id="UP000472240"/>
    </source>
</evidence>
<evidence type="ECO:0000256" key="14">
    <source>
        <dbReference type="ARBA" id="ARBA00077776"/>
    </source>
</evidence>
<dbReference type="SMART" id="SM00367">
    <property type="entry name" value="LRR_CC"/>
    <property type="match status" value="4"/>
</dbReference>
<evidence type="ECO:0000256" key="10">
    <source>
        <dbReference type="ARBA" id="ARBA00022990"/>
    </source>
</evidence>
<dbReference type="GO" id="GO:1905168">
    <property type="term" value="P:positive regulation of double-strand break repair via homologous recombination"/>
    <property type="evidence" value="ECO:0007669"/>
    <property type="project" value="Ensembl"/>
</dbReference>
<dbReference type="GO" id="GO:0070936">
    <property type="term" value="P:protein K48-linked ubiquitination"/>
    <property type="evidence" value="ECO:0007669"/>
    <property type="project" value="Ensembl"/>
</dbReference>
<dbReference type="GeneTree" id="ENSGT00390000007918"/>
<evidence type="ECO:0000256" key="6">
    <source>
        <dbReference type="ARBA" id="ARBA00022614"/>
    </source>
</evidence>
<comment type="pathway">
    <text evidence="3">Protein modification; protein ubiquitination.</text>
</comment>
<evidence type="ECO:0000256" key="12">
    <source>
        <dbReference type="ARBA" id="ARBA00056227"/>
    </source>
</evidence>
<keyword evidence="8" id="KW-0833">Ubl conjugation pathway</keyword>
<dbReference type="InterPro" id="IPR006553">
    <property type="entry name" value="Leu-rich_rpt_Cys-con_subtyp"/>
</dbReference>
<dbReference type="GO" id="GO:0070534">
    <property type="term" value="P:protein K63-linked ubiquitination"/>
    <property type="evidence" value="ECO:0007669"/>
    <property type="project" value="Ensembl"/>
</dbReference>
<evidence type="ECO:0000313" key="18">
    <source>
        <dbReference type="Ensembl" id="ENSRFEP00010022308.1"/>
    </source>
</evidence>
<organism evidence="18 19">
    <name type="scientific">Rhinolophus ferrumequinum</name>
    <name type="common">Greater horseshoe bat</name>
    <dbReference type="NCBI Taxonomy" id="59479"/>
    <lineage>
        <taxon>Eukaryota</taxon>
        <taxon>Metazoa</taxon>
        <taxon>Chordata</taxon>
        <taxon>Craniata</taxon>
        <taxon>Vertebrata</taxon>
        <taxon>Euteleostomi</taxon>
        <taxon>Mammalia</taxon>
        <taxon>Eutheria</taxon>
        <taxon>Laurasiatheria</taxon>
        <taxon>Chiroptera</taxon>
        <taxon>Yinpterochiroptera</taxon>
        <taxon>Rhinolophoidea</taxon>
        <taxon>Rhinolophidae</taxon>
        <taxon>Rhinolophinae</taxon>
        <taxon>Rhinolophus</taxon>
    </lineage>
</organism>
<dbReference type="GO" id="GO:1902916">
    <property type="term" value="P:positive regulation of protein polyubiquitination"/>
    <property type="evidence" value="ECO:0007669"/>
    <property type="project" value="Ensembl"/>
</dbReference>
<evidence type="ECO:0000256" key="2">
    <source>
        <dbReference type="ARBA" id="ARBA00004496"/>
    </source>
</evidence>
<feature type="domain" description="F-box" evidence="17">
    <location>
        <begin position="180"/>
        <end position="226"/>
    </location>
</feature>
<dbReference type="GO" id="GO:0000729">
    <property type="term" value="P:DNA double-strand break processing"/>
    <property type="evidence" value="ECO:0007669"/>
    <property type="project" value="Ensembl"/>
</dbReference>
<keyword evidence="4" id="KW-0963">Cytoplasm</keyword>
<dbReference type="PROSITE" id="PS50181">
    <property type="entry name" value="FBOX"/>
    <property type="match status" value="1"/>
</dbReference>
<gene>
    <name evidence="18" type="primary">SKP2</name>
</gene>
<dbReference type="Ensembl" id="ENSRFET00010024270.1">
    <property type="protein sequence ID" value="ENSRFEP00010022308.1"/>
    <property type="gene ID" value="ENSRFEG00010014800.1"/>
</dbReference>
<dbReference type="GO" id="GO:0019005">
    <property type="term" value="C:SCF ubiquitin ligase complex"/>
    <property type="evidence" value="ECO:0007669"/>
    <property type="project" value="Ensembl"/>
</dbReference>
<comment type="subcellular location">
    <subcellularLocation>
        <location evidence="2">Cytoplasm</location>
    </subcellularLocation>
    <subcellularLocation>
        <location evidence="1">Nucleus</location>
    </subcellularLocation>
</comment>
<keyword evidence="7" id="KW-0677">Repeat</keyword>
<dbReference type="GO" id="GO:1990756">
    <property type="term" value="F:ubiquitin-like ligase-substrate adaptor activity"/>
    <property type="evidence" value="ECO:0007669"/>
    <property type="project" value="Ensembl"/>
</dbReference>
<dbReference type="Pfam" id="PF12937">
    <property type="entry name" value="F-box-like"/>
    <property type="match status" value="1"/>
</dbReference>
<dbReference type="InterPro" id="IPR032675">
    <property type="entry name" value="LRR_dom_sf"/>
</dbReference>
<dbReference type="FunFam" id="3.80.10.10:FF:000105">
    <property type="entry name" value="S-phase kinase-associated protein 2"/>
    <property type="match status" value="1"/>
</dbReference>
<dbReference type="GO" id="GO:0033148">
    <property type="term" value="P:positive regulation of intracellular estrogen receptor signaling pathway"/>
    <property type="evidence" value="ECO:0007669"/>
    <property type="project" value="Ensembl"/>
</dbReference>
<dbReference type="GO" id="GO:0042981">
    <property type="term" value="P:regulation of apoptotic process"/>
    <property type="evidence" value="ECO:0007669"/>
    <property type="project" value="Ensembl"/>
</dbReference>
<reference evidence="19" key="3">
    <citation type="submission" date="2018-12" db="EMBL/GenBank/DDBJ databases">
        <title>G10K-VGP greater horseshoe bat female genome, primary haplotype.</title>
        <authorList>
            <person name="Teeling E."/>
            <person name="Myers G."/>
            <person name="Vernes S."/>
            <person name="Pippel M."/>
            <person name="Winkler S."/>
            <person name="Fedrigo O."/>
            <person name="Rhie A."/>
            <person name="Koren S."/>
            <person name="Phillippy A."/>
            <person name="Lewin H."/>
            <person name="Damas J."/>
            <person name="Howe K."/>
            <person name="Mountcastle J."/>
            <person name="Jarvis E.D."/>
        </authorList>
    </citation>
    <scope>NUCLEOTIDE SEQUENCE [LARGE SCALE GENOMIC DNA]</scope>
</reference>
<dbReference type="Gene3D" id="3.80.10.10">
    <property type="entry name" value="Ribonuclease Inhibitor"/>
    <property type="match status" value="1"/>
</dbReference>
<evidence type="ECO:0000256" key="16">
    <source>
        <dbReference type="SAM" id="MobiDB-lite"/>
    </source>
</evidence>
<reference evidence="18 19" key="1">
    <citation type="journal article" date="2015" name="Annu Rev Anim Biosci">
        <title>The Genome 10K Project: a way forward.</title>
        <authorList>
            <person name="Koepfli K.P."/>
            <person name="Paten B."/>
            <person name="O'Brien S.J."/>
            <person name="Koepfli K.P."/>
            <person name="Paten B."/>
            <person name="Antunes A."/>
            <person name="Belov K."/>
            <person name="Bustamante C."/>
            <person name="Castoe T.A."/>
            <person name="Clawson H."/>
            <person name="Crawford A.J."/>
            <person name="Diekhans M."/>
            <person name="Distel D."/>
            <person name="Durbin R."/>
            <person name="Earl D."/>
            <person name="Fujita M.K."/>
            <person name="Gamble T."/>
            <person name="Georges A."/>
            <person name="Gemmell N."/>
            <person name="Gilbert M.T."/>
            <person name="Graves J.M."/>
            <person name="Green R.E."/>
            <person name="Hickey G."/>
            <person name="Jarvis E.D."/>
            <person name="Johnson W."/>
            <person name="Komissarov A."/>
            <person name="Korf I."/>
            <person name="Kuhn R."/>
            <person name="Larkin D.M."/>
            <person name="Lewin H."/>
            <person name="Lopez J.V."/>
            <person name="Ma J."/>
            <person name="Marques-Bonet T."/>
            <person name="Miller W."/>
            <person name="Murphy R."/>
            <person name="Pevzner P."/>
            <person name="Shapiro B."/>
            <person name="Steiner C."/>
            <person name="Tamazian G."/>
            <person name="Venkatesh B."/>
            <person name="Wang J."/>
            <person name="Wayne R."/>
            <person name="Wiley E."/>
            <person name="Yang H."/>
            <person name="Zhang G."/>
            <person name="Haussler D."/>
            <person name="Ryder O."/>
            <person name="O'Brien S.J."/>
        </authorList>
    </citation>
    <scope>NUCLEOTIDE SEQUENCE</scope>
</reference>
<comment type="function">
    <text evidence="12">Substrate recognition component of a SCF (SKP1-CUL1-F-box protein) E3 ubiquitin-protein ligase complex which mediates the ubiquitination and subsequent proteasomal degradation of target proteins involved in cell cycle progression, signal transduction and transcription. Specifically recognizes phosphorylated CDKN1B/p27kip and is involved in regulation of G1/S transition. Degradation of CDKN1B/p27kip also requires CKS1. Recognizes target proteins ORC1, CDT1, RBL2, KMT2A/MLL1, CDK9, RAG2, NBN, FOXO1, UBP43, YTHDF2, and probably MYC, TOB1 and TAL1. Degradation of TAL1 also requires STUB1. Recognizes CDKN1A in association with CCNE1 or CCNE2 and CDK2. Promotes ubiquitination and destruction of CDH1 in a CK1-dependent manner, thereby regulating cell migration. Following phosphorylation in response to DNA damage, mediates 'Lys-63'-linked ubiquitination of NBN, promoting ATM recruitment to DNA damage sites and DNA repair via homologous recombination.</text>
</comment>
<dbReference type="GO" id="GO:0045087">
    <property type="term" value="P:innate immune response"/>
    <property type="evidence" value="ECO:0007669"/>
    <property type="project" value="Ensembl"/>
</dbReference>
<dbReference type="GO" id="GO:0000082">
    <property type="term" value="P:G1/S transition of mitotic cell cycle"/>
    <property type="evidence" value="ECO:0007669"/>
    <property type="project" value="Ensembl"/>
</dbReference>
<evidence type="ECO:0000259" key="17">
    <source>
        <dbReference type="PROSITE" id="PS50181"/>
    </source>
</evidence>
<keyword evidence="19" id="KW-1185">Reference proteome</keyword>
<dbReference type="PANTHER" id="PTHR46976">
    <property type="entry name" value="PROTEIN ARABIDILLO 1"/>
    <property type="match status" value="1"/>
</dbReference>
<dbReference type="GO" id="GO:0043161">
    <property type="term" value="P:proteasome-mediated ubiquitin-dependent protein catabolic process"/>
    <property type="evidence" value="ECO:0007669"/>
    <property type="project" value="Ensembl"/>
</dbReference>